<dbReference type="InterPro" id="IPR059000">
    <property type="entry name" value="ATPase_P-type_domA"/>
</dbReference>
<keyword evidence="5" id="KW-0547">Nucleotide-binding</keyword>
<keyword evidence="11" id="KW-0175">Coiled coil</keyword>
<dbReference type="GO" id="GO:0046872">
    <property type="term" value="F:metal ion binding"/>
    <property type="evidence" value="ECO:0007669"/>
    <property type="project" value="UniProtKB-KW"/>
</dbReference>
<feature type="coiled-coil region" evidence="11">
    <location>
        <begin position="1123"/>
        <end position="1150"/>
    </location>
</feature>
<evidence type="ECO:0000256" key="4">
    <source>
        <dbReference type="ARBA" id="ARBA00022723"/>
    </source>
</evidence>
<dbReference type="RefSeq" id="XP_009493976.1">
    <property type="nucleotide sequence ID" value="XM_009495701.1"/>
</dbReference>
<feature type="transmembrane region" description="Helical" evidence="13">
    <location>
        <begin position="1231"/>
        <end position="1252"/>
    </location>
</feature>
<feature type="transmembrane region" description="Helical" evidence="13">
    <location>
        <begin position="121"/>
        <end position="143"/>
    </location>
</feature>
<feature type="region of interest" description="Disordered" evidence="12">
    <location>
        <begin position="822"/>
        <end position="881"/>
    </location>
</feature>
<feature type="transmembrane region" description="Helical" evidence="13">
    <location>
        <begin position="1377"/>
        <end position="1397"/>
    </location>
</feature>
<feature type="region of interest" description="Disordered" evidence="12">
    <location>
        <begin position="1"/>
        <end position="69"/>
    </location>
</feature>
<dbReference type="InterPro" id="IPR023214">
    <property type="entry name" value="HAD_sf"/>
</dbReference>
<dbReference type="PANTHER" id="PTHR45630:SF7">
    <property type="entry name" value="ENDOPLASMIC RETICULUM TRANSMEMBRANE HELIX TRANSLOCASE"/>
    <property type="match status" value="1"/>
</dbReference>
<dbReference type="GO" id="GO:0015662">
    <property type="term" value="F:P-type ion transporter activity"/>
    <property type="evidence" value="ECO:0007669"/>
    <property type="project" value="TreeGrafter"/>
</dbReference>
<dbReference type="Gene3D" id="3.40.50.1000">
    <property type="entry name" value="HAD superfamily/HAD-like"/>
    <property type="match status" value="2"/>
</dbReference>
<evidence type="ECO:0000256" key="1">
    <source>
        <dbReference type="ARBA" id="ARBA00004141"/>
    </source>
</evidence>
<dbReference type="Pfam" id="PF00122">
    <property type="entry name" value="E1-E2_ATPase"/>
    <property type="match status" value="1"/>
</dbReference>
<feature type="transmembrane region" description="Helical" evidence="13">
    <location>
        <begin position="1295"/>
        <end position="1315"/>
    </location>
</feature>
<evidence type="ECO:0000256" key="2">
    <source>
        <dbReference type="ARBA" id="ARBA00006000"/>
    </source>
</evidence>
<evidence type="ECO:0000259" key="15">
    <source>
        <dbReference type="Pfam" id="PF23143"/>
    </source>
</evidence>
<organism evidence="16">
    <name type="scientific">Fonticula alba</name>
    <name type="common">Slime mold</name>
    <dbReference type="NCBI Taxonomy" id="691883"/>
    <lineage>
        <taxon>Eukaryota</taxon>
        <taxon>Rotosphaerida</taxon>
        <taxon>Fonticulaceae</taxon>
        <taxon>Fonticula</taxon>
    </lineage>
</organism>
<evidence type="ECO:0000256" key="11">
    <source>
        <dbReference type="SAM" id="Coils"/>
    </source>
</evidence>
<dbReference type="GO" id="GO:0016887">
    <property type="term" value="F:ATP hydrolysis activity"/>
    <property type="evidence" value="ECO:0007669"/>
    <property type="project" value="InterPro"/>
</dbReference>
<feature type="transmembrane region" description="Helical" evidence="13">
    <location>
        <begin position="284"/>
        <end position="304"/>
    </location>
</feature>
<dbReference type="InterPro" id="IPR036412">
    <property type="entry name" value="HAD-like_sf"/>
</dbReference>
<dbReference type="OMA" id="WYYSLFN"/>
<dbReference type="GO" id="GO:0005524">
    <property type="term" value="F:ATP binding"/>
    <property type="evidence" value="ECO:0007669"/>
    <property type="project" value="UniProtKB-KW"/>
</dbReference>
<dbReference type="InterPro" id="IPR001757">
    <property type="entry name" value="P_typ_ATPase"/>
</dbReference>
<dbReference type="GO" id="GO:0019829">
    <property type="term" value="F:ATPase-coupled monoatomic cation transmembrane transporter activity"/>
    <property type="evidence" value="ECO:0007669"/>
    <property type="project" value="TreeGrafter"/>
</dbReference>
<keyword evidence="9 13" id="KW-1133">Transmembrane helix</keyword>
<feature type="compositionally biased region" description="Low complexity" evidence="12">
    <location>
        <begin position="822"/>
        <end position="843"/>
    </location>
</feature>
<dbReference type="Pfam" id="PF23143">
    <property type="entry name" value="2TM_P5A-ATPase"/>
    <property type="match status" value="1"/>
</dbReference>
<reference evidence="16" key="1">
    <citation type="submission" date="2013-04" db="EMBL/GenBank/DDBJ databases">
        <title>The Genome Sequence of Fonticula alba ATCC 38817.</title>
        <authorList>
            <consortium name="The Broad Institute Genomics Platform"/>
            <person name="Russ C."/>
            <person name="Cuomo C."/>
            <person name="Burger G."/>
            <person name="Gray M.W."/>
            <person name="Holland P.W.H."/>
            <person name="King N."/>
            <person name="Lang F.B.F."/>
            <person name="Roger A.J."/>
            <person name="Ruiz-Trillo I."/>
            <person name="Brown M."/>
            <person name="Walker B."/>
            <person name="Young S."/>
            <person name="Zeng Q."/>
            <person name="Gargeya S."/>
            <person name="Fitzgerald M."/>
            <person name="Haas B."/>
            <person name="Abouelleil A."/>
            <person name="Allen A.W."/>
            <person name="Alvarado L."/>
            <person name="Arachchi H.M."/>
            <person name="Berlin A.M."/>
            <person name="Chapman S.B."/>
            <person name="Gainer-Dewar J."/>
            <person name="Goldberg J."/>
            <person name="Griggs A."/>
            <person name="Gujja S."/>
            <person name="Hansen M."/>
            <person name="Howarth C."/>
            <person name="Imamovic A."/>
            <person name="Ireland A."/>
            <person name="Larimer J."/>
            <person name="McCowan C."/>
            <person name="Murphy C."/>
            <person name="Pearson M."/>
            <person name="Poon T.W."/>
            <person name="Priest M."/>
            <person name="Roberts A."/>
            <person name="Saif S."/>
            <person name="Shea T."/>
            <person name="Sisk P."/>
            <person name="Sykes S."/>
            <person name="Wortman J."/>
            <person name="Nusbaum C."/>
            <person name="Birren B."/>
        </authorList>
    </citation>
    <scope>NUCLEOTIDE SEQUENCE [LARGE SCALE GENOMIC DNA]</scope>
    <source>
        <strain evidence="16">ATCC 38817</strain>
    </source>
</reference>
<dbReference type="GO" id="GO:0006874">
    <property type="term" value="P:intracellular calcium ion homeostasis"/>
    <property type="evidence" value="ECO:0007669"/>
    <property type="project" value="TreeGrafter"/>
</dbReference>
<dbReference type="SUPFAM" id="SSF81653">
    <property type="entry name" value="Calcium ATPase, transduction domain A"/>
    <property type="match status" value="1"/>
</dbReference>
<accession>A0A058ZEQ0</accession>
<dbReference type="PROSITE" id="PS00154">
    <property type="entry name" value="ATPASE_E1_E2"/>
    <property type="match status" value="1"/>
</dbReference>
<keyword evidence="17" id="KW-1185">Reference proteome</keyword>
<evidence type="ECO:0000256" key="13">
    <source>
        <dbReference type="SAM" id="Phobius"/>
    </source>
</evidence>
<evidence type="ECO:0000313" key="16">
    <source>
        <dbReference type="EMBL" id="KCV72398.1"/>
    </source>
</evidence>
<keyword evidence="4" id="KW-0479">Metal-binding</keyword>
<evidence type="ECO:0000256" key="7">
    <source>
        <dbReference type="ARBA" id="ARBA00022842"/>
    </source>
</evidence>
<dbReference type="SUPFAM" id="SSF81665">
    <property type="entry name" value="Calcium ATPase, transmembrane domain M"/>
    <property type="match status" value="1"/>
</dbReference>
<feature type="domain" description="P5A-ATPase transmembrane helical hairpin" evidence="15">
    <location>
        <begin position="88"/>
        <end position="154"/>
    </location>
</feature>
<keyword evidence="8" id="KW-1278">Translocase</keyword>
<dbReference type="Gene3D" id="2.70.150.10">
    <property type="entry name" value="Calcium-transporting ATPase, cytoplasmic transduction domain A"/>
    <property type="match status" value="2"/>
</dbReference>
<evidence type="ECO:0000256" key="9">
    <source>
        <dbReference type="ARBA" id="ARBA00022989"/>
    </source>
</evidence>
<dbReference type="eggNOG" id="KOG0209">
    <property type="taxonomic scope" value="Eukaryota"/>
</dbReference>
<evidence type="ECO:0000256" key="3">
    <source>
        <dbReference type="ARBA" id="ARBA00022692"/>
    </source>
</evidence>
<feature type="transmembrane region" description="Helical" evidence="13">
    <location>
        <begin position="1346"/>
        <end position="1365"/>
    </location>
</feature>
<dbReference type="InterPro" id="IPR044492">
    <property type="entry name" value="P_typ_ATPase_HD_dom"/>
</dbReference>
<feature type="transmembrane region" description="Helical" evidence="13">
    <location>
        <begin position="477"/>
        <end position="496"/>
    </location>
</feature>
<evidence type="ECO:0000256" key="6">
    <source>
        <dbReference type="ARBA" id="ARBA00022840"/>
    </source>
</evidence>
<keyword evidence="3 13" id="KW-0812">Transmembrane</keyword>
<dbReference type="PRINTS" id="PR00119">
    <property type="entry name" value="CATATPASE"/>
</dbReference>
<keyword evidence="7" id="KW-0460">Magnesium</keyword>
<sequence length="1468" mass="159065">MSPASSKPMGPSEKALSSAVSLADGAASTRARPRRPQGDPAAGPGVSLSPDPSLSTDNPYLEPTSPAATSNALVRSTSIKSASFHVPRPVWARIYTLPYATLYLIAAGLYAAGIIANPDVWLLLGVAMVFGHVLLILSCQWSISLRVRVLCREVTDPYKAVYIRVEPVPHKGKPTVCPLLVDTSTGQRQLYFVYQLRKFVYHETHKYFYREHFETSRPLHYYRQWRGYSNELDVFENERKWGQNTLAIPQPTFLELFKEHSIAPFFVFQVFCVVLYMFDDYWYFSLFTLFMLVTFEATVVSQRLKNFTELRNMSPKPFPVNAFRFGQWVEISSSKLIPGDIISIVRSENDRGVPCDVLLLDGTCIVNEAMLTGESVPQPKESLAGVTGVAPGATADAAAAAAAELLDLRSRHRALCVFAGTKVVQAESAINASIETPPDGGSLGFVLRTGFNTYQGKLIRTIASSTERVSANSAESLFFILFLMVFAVSASVYVWMEGIANDRDRYKLLLNCILIVTSVIPPELPMELALAVNQSLVALTQKAIFCTEPFRIPLAGKLDICCFDKTGTLTTDELTLEGVALPSISSASNPLESLSSARLAPGPASAPSASSLMLNADLFAPGAPTHLTPVAGLGLHPASLVLASCHSLSALDPKTAAAAAKKPQAAGPNAPAAPMRMIDCLVGDPLERAMLASLEWNLLSRRDDTSGLVPPGQTMMTAVSQPEAGGRRRTLRILRRFAFSSAMKRMATVSLFSGDLPLGQQTPALDQPRVLISVKGAAEVIGDLLADKPEWYDRVQRHYARQGRRVLALAYRFADDLATANGGSMVSSESSSPDGGSPAGSDLSNEDVDDNVAAGNGTKQSTGASPGSGTKQSQQPQQQSGFCAKTVGARVAELTRDQAESDLLFAGFLVCSTALKPDAAESIRLLRESSHRCVMITGDSALTGAHVAREVGIVARPAMFLEEETSTVGEESTGGAGPGPGAAALSRLVFVDEEDRAQPVDLTDPAGLERIFYEYDVCVSGGALGHFFRLMEAEMERRTLRDLAQRPSLARLLAHFRVFARTSPEQKERILTLLKTLGYVTLMCGDGTNDVGALKQAHVGVALLDGRPEDLKLLLAQMRAQQLQRQRQALAEHQRRIAEARQRLSQASAAGGGTGAPRPSLREVFQIAQSTMESAEAGAGGGDDPFGQQSMVRLGDASIAAPFTSKLSHVKAICDVVRQGRATLVTTMQMYTILALNSLISAHSLSVLYLAGIKFSDVQYTISGILLSVCFLSLSRAKPAENLSRKRPQANIFNFYIILSILGQFAVHMYCMISVTNLAETMMAQAGVKHVINLETPFEPNLLNNGIYLISLAMQVSTFAINYQGRPFRESIYENRPLFLSLAGVFGLCIAAASGFLHDQLVSPDGTGASATETLADWLQLVPFPAEFRQQMMRLIAIDLVGAWLVERVCNFLFADNKPRRELRLDHE</sequence>
<dbReference type="NCBIfam" id="TIGR01494">
    <property type="entry name" value="ATPase_P-type"/>
    <property type="match status" value="2"/>
</dbReference>
<evidence type="ECO:0008006" key="18">
    <source>
        <dbReference type="Google" id="ProtNLM"/>
    </source>
</evidence>
<keyword evidence="10 13" id="KW-0472">Membrane</keyword>
<dbReference type="SUPFAM" id="SSF81660">
    <property type="entry name" value="Metal cation-transporting ATPase, ATP-binding domain N"/>
    <property type="match status" value="1"/>
</dbReference>
<keyword evidence="6" id="KW-0067">ATP-binding</keyword>
<evidence type="ECO:0000256" key="5">
    <source>
        <dbReference type="ARBA" id="ARBA00022741"/>
    </source>
</evidence>
<protein>
    <recommendedName>
        <fullName evidence="18">ATPase</fullName>
    </recommendedName>
</protein>
<dbReference type="STRING" id="691883.A0A058ZEQ0"/>
<comment type="subcellular location">
    <subcellularLocation>
        <location evidence="1">Membrane</location>
        <topology evidence="1">Multi-pass membrane protein</topology>
    </subcellularLocation>
</comment>
<dbReference type="Gene3D" id="1.20.1110.10">
    <property type="entry name" value="Calcium-transporting ATPase, transmembrane domain"/>
    <property type="match status" value="1"/>
</dbReference>
<evidence type="ECO:0000259" key="14">
    <source>
        <dbReference type="Pfam" id="PF00122"/>
    </source>
</evidence>
<dbReference type="SFLD" id="SFLDS00003">
    <property type="entry name" value="Haloacid_Dehalogenase"/>
    <property type="match status" value="1"/>
</dbReference>
<dbReference type="InterPro" id="IPR023298">
    <property type="entry name" value="ATPase_P-typ_TM_dom_sf"/>
</dbReference>
<proteinExistence type="inferred from homology"/>
<dbReference type="OrthoDB" id="48943at2759"/>
<dbReference type="SUPFAM" id="SSF56784">
    <property type="entry name" value="HAD-like"/>
    <property type="match status" value="1"/>
</dbReference>
<dbReference type="Gene3D" id="3.40.1110.10">
    <property type="entry name" value="Calcium-transporting ATPase, cytoplasmic domain N"/>
    <property type="match status" value="2"/>
</dbReference>
<evidence type="ECO:0000256" key="8">
    <source>
        <dbReference type="ARBA" id="ARBA00022967"/>
    </source>
</evidence>
<dbReference type="EMBL" id="KB932202">
    <property type="protein sequence ID" value="KCV72398.1"/>
    <property type="molecule type" value="Genomic_DNA"/>
</dbReference>
<feature type="transmembrane region" description="Helical" evidence="13">
    <location>
        <begin position="261"/>
        <end position="278"/>
    </location>
</feature>
<dbReference type="InterPro" id="IPR023299">
    <property type="entry name" value="ATPase_P-typ_cyto_dom_N"/>
</dbReference>
<evidence type="ECO:0000256" key="10">
    <source>
        <dbReference type="ARBA" id="ARBA00023136"/>
    </source>
</evidence>
<dbReference type="GO" id="GO:0005789">
    <property type="term" value="C:endoplasmic reticulum membrane"/>
    <property type="evidence" value="ECO:0007669"/>
    <property type="project" value="TreeGrafter"/>
</dbReference>
<feature type="compositionally biased region" description="Low complexity" evidence="12">
    <location>
        <begin position="865"/>
        <end position="881"/>
    </location>
</feature>
<evidence type="ECO:0000313" key="17">
    <source>
        <dbReference type="Proteomes" id="UP000030693"/>
    </source>
</evidence>
<feature type="transmembrane region" description="Helical" evidence="13">
    <location>
        <begin position="94"/>
        <end position="115"/>
    </location>
</feature>
<dbReference type="SFLD" id="SFLDF00027">
    <property type="entry name" value="p-type_atpase"/>
    <property type="match status" value="1"/>
</dbReference>
<dbReference type="InterPro" id="IPR006544">
    <property type="entry name" value="P-type_TPase_V"/>
</dbReference>
<dbReference type="GeneID" id="20526518"/>
<dbReference type="InterPro" id="IPR057255">
    <property type="entry name" value="2TM_P5A-ATPase"/>
</dbReference>
<evidence type="ECO:0000256" key="12">
    <source>
        <dbReference type="SAM" id="MobiDB-lite"/>
    </source>
</evidence>
<name>A0A058ZEQ0_FONAL</name>
<dbReference type="PROSITE" id="PS01229">
    <property type="entry name" value="COF_2"/>
    <property type="match status" value="1"/>
</dbReference>
<dbReference type="SFLD" id="SFLDG00002">
    <property type="entry name" value="C1.7:_P-type_atpase_like"/>
    <property type="match status" value="1"/>
</dbReference>
<dbReference type="PANTHER" id="PTHR45630">
    <property type="entry name" value="CATION-TRANSPORTING ATPASE-RELATED"/>
    <property type="match status" value="1"/>
</dbReference>
<dbReference type="InterPro" id="IPR008250">
    <property type="entry name" value="ATPase_P-typ_transduc_dom_A_sf"/>
</dbReference>
<feature type="domain" description="P-type ATPase A" evidence="14">
    <location>
        <begin position="320"/>
        <end position="461"/>
    </location>
</feature>
<dbReference type="InterPro" id="IPR018303">
    <property type="entry name" value="ATPase_P-typ_P_site"/>
</dbReference>
<dbReference type="Proteomes" id="UP000030693">
    <property type="component" value="Unassembled WGS sequence"/>
</dbReference>
<gene>
    <name evidence="16" type="ORF">H696_01793</name>
</gene>
<comment type="similarity">
    <text evidence="2">Belongs to the cation transport ATPase (P-type) (TC 3.A.3) family. Type V subfamily.</text>
</comment>